<dbReference type="AlphaFoldDB" id="A0A0N4TLR4"/>
<dbReference type="EMBL" id="UZAD01013152">
    <property type="protein sequence ID" value="VDN90490.1"/>
    <property type="molecule type" value="Genomic_DNA"/>
</dbReference>
<sequence length="555" mass="63318">MSILSPEITHIIFDLDGLLLDSETIYTQVNTELMKSYGREYTMELKTKTTGMKMDDAIQMMLEHEHLTGTVNLEEYREKYLDLLGKHLPESRLLPGAMQLAKHFAKHKIPTAICSGSNTFEFDAKMKNQKELSDLIPLHVLTGDDPHVKKGKPEPDGFLETMRRFSVKPESAAHVLVFEDSINGVYAALAAGMHVVMVPDLRYSNPEKCRDKITLVLNSLEEFKPEIRELQHSSSVDTFWCSYRHFRRSVSDFLSAQALLVFIFRSLIKMNTESCDHMMFSTEMSHFMQCFKIERGRLLMAVMKSILKITHVIFDLDGLLIDTEVVFSKVNQCLLSKYNKEFTSHLRGLVTGMPKKAAVTYILEHEKLSGKVDVDEYCRKYDEMAEEMLPKCSLMPGVLKLIRHLKAHSIPMAICTGSTKKEFELKTQYHKELLDLISLRASFFVEIQIYYKFFVLSGDDPAVKRGKPAPDPFLVTMARFEEKPEKAENVLVFEDATNGVYAAVAAGMNVVMVPDLTYMKIPDELQNKINSILRSLEDFKPESVGLPAYDRDNSK</sequence>
<dbReference type="InterPro" id="IPR006439">
    <property type="entry name" value="HAD-SF_hydro_IA"/>
</dbReference>
<dbReference type="Gene3D" id="1.10.150.240">
    <property type="entry name" value="Putative phosphatase, domain 2"/>
    <property type="match status" value="2"/>
</dbReference>
<proteinExistence type="predicted"/>
<dbReference type="SFLD" id="SFLDG01135">
    <property type="entry name" value="C1.5.6:_HAD__Beta-PGM__Phospha"/>
    <property type="match status" value="1"/>
</dbReference>
<dbReference type="SFLD" id="SFLDG01129">
    <property type="entry name" value="C1.5:_HAD__Beta-PGM__Phosphata"/>
    <property type="match status" value="2"/>
</dbReference>
<dbReference type="PANTHER" id="PTHR18901">
    <property type="entry name" value="2-DEOXYGLUCOSE-6-PHOSPHATE PHOSPHATASE 2"/>
    <property type="match status" value="1"/>
</dbReference>
<keyword evidence="2" id="KW-1185">Reference proteome</keyword>
<dbReference type="STRING" id="6280.A0A0N4TLR4"/>
<accession>A0A0N4TLR4</accession>
<reference evidence="1 2" key="2">
    <citation type="submission" date="2018-11" db="EMBL/GenBank/DDBJ databases">
        <authorList>
            <consortium name="Pathogen Informatics"/>
        </authorList>
    </citation>
    <scope>NUCLEOTIDE SEQUENCE [LARGE SCALE GENOMIC DNA]</scope>
</reference>
<dbReference type="GO" id="GO:0016791">
    <property type="term" value="F:phosphatase activity"/>
    <property type="evidence" value="ECO:0007669"/>
    <property type="project" value="TreeGrafter"/>
</dbReference>
<dbReference type="SFLD" id="SFLDS00003">
    <property type="entry name" value="Haloacid_Dehalogenase"/>
    <property type="match status" value="2"/>
</dbReference>
<dbReference type="SUPFAM" id="SSF56784">
    <property type="entry name" value="HAD-like"/>
    <property type="match status" value="2"/>
</dbReference>
<dbReference type="WBParaSite" id="BPAG_0000934201-mRNA-1">
    <property type="protein sequence ID" value="BPAG_0000934201-mRNA-1"/>
    <property type="gene ID" value="BPAG_0000934201"/>
</dbReference>
<name>A0A0N4TLR4_BRUPA</name>
<dbReference type="InterPro" id="IPR023198">
    <property type="entry name" value="PGP-like_dom2"/>
</dbReference>
<evidence type="ECO:0000313" key="2">
    <source>
        <dbReference type="Proteomes" id="UP000278627"/>
    </source>
</evidence>
<dbReference type="Proteomes" id="UP000278627">
    <property type="component" value="Unassembled WGS sequence"/>
</dbReference>
<gene>
    <name evidence="1" type="ORF">BPAG_LOCUS9304</name>
</gene>
<evidence type="ECO:0000313" key="3">
    <source>
        <dbReference type="WBParaSite" id="BPAG_0000934201-mRNA-1"/>
    </source>
</evidence>
<dbReference type="NCBIfam" id="TIGR01509">
    <property type="entry name" value="HAD-SF-IA-v3"/>
    <property type="match status" value="2"/>
</dbReference>
<dbReference type="FunFam" id="3.40.50.1000:FF:000055">
    <property type="entry name" value="Haloacid dehalogenase-like hydrolase family protein"/>
    <property type="match status" value="1"/>
</dbReference>
<reference evidence="3" key="1">
    <citation type="submission" date="2017-02" db="UniProtKB">
        <authorList>
            <consortium name="WormBaseParasite"/>
        </authorList>
    </citation>
    <scope>IDENTIFICATION</scope>
</reference>
<dbReference type="InterPro" id="IPR041492">
    <property type="entry name" value="HAD_2"/>
</dbReference>
<dbReference type="InterPro" id="IPR023214">
    <property type="entry name" value="HAD_sf"/>
</dbReference>
<dbReference type="InterPro" id="IPR036412">
    <property type="entry name" value="HAD-like_sf"/>
</dbReference>
<dbReference type="Gene3D" id="3.40.50.1000">
    <property type="entry name" value="HAD superfamily/HAD-like"/>
    <property type="match status" value="2"/>
</dbReference>
<evidence type="ECO:0000313" key="1">
    <source>
        <dbReference type="EMBL" id="VDN90490.1"/>
    </source>
</evidence>
<dbReference type="PANTHER" id="PTHR18901:SF38">
    <property type="entry name" value="PSEUDOURIDINE-5'-PHOSPHATASE"/>
    <property type="match status" value="1"/>
</dbReference>
<dbReference type="Pfam" id="PF13419">
    <property type="entry name" value="HAD_2"/>
    <property type="match status" value="1"/>
</dbReference>
<protein>
    <submittedName>
        <fullName evidence="3">Pseudouridine-5'-monophosphatase</fullName>
    </submittedName>
</protein>
<organism evidence="3">
    <name type="scientific">Brugia pahangi</name>
    <name type="common">Filarial nematode worm</name>
    <dbReference type="NCBI Taxonomy" id="6280"/>
    <lineage>
        <taxon>Eukaryota</taxon>
        <taxon>Metazoa</taxon>
        <taxon>Ecdysozoa</taxon>
        <taxon>Nematoda</taxon>
        <taxon>Chromadorea</taxon>
        <taxon>Rhabditida</taxon>
        <taxon>Spirurina</taxon>
        <taxon>Spiruromorpha</taxon>
        <taxon>Filarioidea</taxon>
        <taxon>Onchocercidae</taxon>
        <taxon>Brugia</taxon>
    </lineage>
</organism>
<dbReference type="Pfam" id="PF00702">
    <property type="entry name" value="Hydrolase"/>
    <property type="match status" value="1"/>
</dbReference>